<dbReference type="PROSITE" id="PS00840">
    <property type="entry name" value="SUMT_2"/>
    <property type="match status" value="1"/>
</dbReference>
<evidence type="ECO:0000256" key="12">
    <source>
        <dbReference type="ARBA" id="ARBA00060548"/>
    </source>
</evidence>
<dbReference type="STRING" id="314287.GB2207_09076"/>
<dbReference type="GO" id="GO:0004851">
    <property type="term" value="F:uroporphyrin-III C-methyltransferase activity"/>
    <property type="evidence" value="ECO:0007669"/>
    <property type="project" value="UniProtKB-EC"/>
</dbReference>
<dbReference type="NCBIfam" id="NF004790">
    <property type="entry name" value="PRK06136.1"/>
    <property type="match status" value="1"/>
</dbReference>
<evidence type="ECO:0000256" key="8">
    <source>
        <dbReference type="ARBA" id="ARBA00023239"/>
    </source>
</evidence>
<keyword evidence="6" id="KW-0949">S-adenosyl-L-methionine</keyword>
<keyword evidence="10" id="KW-0511">Multifunctional enzyme</keyword>
<keyword evidence="8" id="KW-0456">Lyase</keyword>
<evidence type="ECO:0000256" key="6">
    <source>
        <dbReference type="ARBA" id="ARBA00022691"/>
    </source>
</evidence>
<proteinExistence type="inferred from homology"/>
<dbReference type="Proteomes" id="UP000005555">
    <property type="component" value="Unassembled WGS sequence"/>
</dbReference>
<keyword evidence="9" id="KW-0627">Porphyrin biosynthesis</keyword>
<evidence type="ECO:0000313" key="17">
    <source>
        <dbReference type="Proteomes" id="UP000005555"/>
    </source>
</evidence>
<dbReference type="InterPro" id="IPR006366">
    <property type="entry name" value="CobA/CysG_C"/>
</dbReference>
<dbReference type="SUPFAM" id="SSF53790">
    <property type="entry name" value="Tetrapyrrole methylase"/>
    <property type="match status" value="1"/>
</dbReference>
<organism evidence="16 17">
    <name type="scientific">gamma proteobacterium HTCC2207</name>
    <dbReference type="NCBI Taxonomy" id="314287"/>
    <lineage>
        <taxon>Bacteria</taxon>
        <taxon>Pseudomonadati</taxon>
        <taxon>Pseudomonadota</taxon>
        <taxon>Gammaproteobacteria</taxon>
        <taxon>Cellvibrionales</taxon>
        <taxon>Porticoccaceae</taxon>
        <taxon>SAR92 clade</taxon>
    </lineage>
</organism>
<dbReference type="InterPro" id="IPR050161">
    <property type="entry name" value="Siro_Cobalamin_biosynth"/>
</dbReference>
<dbReference type="GO" id="GO:0032259">
    <property type="term" value="P:methylation"/>
    <property type="evidence" value="ECO:0007669"/>
    <property type="project" value="UniProtKB-KW"/>
</dbReference>
<dbReference type="GO" id="GO:0009236">
    <property type="term" value="P:cobalamin biosynthetic process"/>
    <property type="evidence" value="ECO:0007669"/>
    <property type="project" value="UniProtKB-KW"/>
</dbReference>
<dbReference type="GO" id="GO:0016829">
    <property type="term" value="F:lyase activity"/>
    <property type="evidence" value="ECO:0007669"/>
    <property type="project" value="UniProtKB-KW"/>
</dbReference>
<evidence type="ECO:0000256" key="7">
    <source>
        <dbReference type="ARBA" id="ARBA00023002"/>
    </source>
</evidence>
<dbReference type="PANTHER" id="PTHR45790">
    <property type="entry name" value="SIROHEME SYNTHASE-RELATED"/>
    <property type="match status" value="1"/>
</dbReference>
<comment type="caution">
    <text evidence="16">The sequence shown here is derived from an EMBL/GenBank/DDBJ whole genome shotgun (WGS) entry which is preliminary data.</text>
</comment>
<keyword evidence="7" id="KW-0560">Oxidoreductase</keyword>
<reference evidence="16 17" key="1">
    <citation type="submission" date="2006-03" db="EMBL/GenBank/DDBJ databases">
        <authorList>
            <person name="Giovannoni S.J."/>
            <person name="Cho J.-C."/>
            <person name="Ferriera S."/>
            <person name="Johnson J."/>
            <person name="Kravitz S."/>
            <person name="Halpern A."/>
            <person name="Remington K."/>
            <person name="Beeson K."/>
            <person name="Tran B."/>
            <person name="Rogers Y.-H."/>
            <person name="Friedman R."/>
            <person name="Venter J.C."/>
        </authorList>
    </citation>
    <scope>NUCLEOTIDE SEQUENCE [LARGE SCALE GENOMIC DNA]</scope>
    <source>
        <strain evidence="16 17">HTCC2207</strain>
    </source>
</reference>
<evidence type="ECO:0000256" key="14">
    <source>
        <dbReference type="SAM" id="MobiDB-lite"/>
    </source>
</evidence>
<gene>
    <name evidence="16" type="ORF">GB2207_09076</name>
</gene>
<dbReference type="FunFam" id="3.30.950.10:FF:000001">
    <property type="entry name" value="Siroheme synthase"/>
    <property type="match status" value="1"/>
</dbReference>
<name>Q1YUV8_9GAMM</name>
<dbReference type="AlphaFoldDB" id="Q1YUV8"/>
<accession>Q1YUV8</accession>
<evidence type="ECO:0000256" key="4">
    <source>
        <dbReference type="ARBA" id="ARBA00022603"/>
    </source>
</evidence>
<keyword evidence="3" id="KW-0169">Cobalamin biosynthesis</keyword>
<dbReference type="InterPro" id="IPR014777">
    <property type="entry name" value="4pyrrole_Mease_sub1"/>
</dbReference>
<dbReference type="HOGENOM" id="CLU_011276_7_0_6"/>
<protein>
    <recommendedName>
        <fullName evidence="2">uroporphyrinogen-III C-methyltransferase</fullName>
        <ecNumber evidence="2">2.1.1.107</ecNumber>
    </recommendedName>
</protein>
<dbReference type="InterPro" id="IPR014776">
    <property type="entry name" value="4pyrrole_Mease_sub2"/>
</dbReference>
<evidence type="ECO:0000259" key="15">
    <source>
        <dbReference type="Pfam" id="PF00590"/>
    </source>
</evidence>
<dbReference type="Pfam" id="PF00590">
    <property type="entry name" value="TP_methylase"/>
    <property type="match status" value="1"/>
</dbReference>
<dbReference type="GO" id="GO:0016491">
    <property type="term" value="F:oxidoreductase activity"/>
    <property type="evidence" value="ECO:0007669"/>
    <property type="project" value="UniProtKB-KW"/>
</dbReference>
<evidence type="ECO:0000256" key="3">
    <source>
        <dbReference type="ARBA" id="ARBA00022573"/>
    </source>
</evidence>
<evidence type="ECO:0000256" key="9">
    <source>
        <dbReference type="ARBA" id="ARBA00023244"/>
    </source>
</evidence>
<evidence type="ECO:0000256" key="2">
    <source>
        <dbReference type="ARBA" id="ARBA00012162"/>
    </source>
</evidence>
<evidence type="ECO:0000256" key="1">
    <source>
        <dbReference type="ARBA" id="ARBA00005879"/>
    </source>
</evidence>
<dbReference type="FunFam" id="3.40.1010.10:FF:000001">
    <property type="entry name" value="Siroheme synthase"/>
    <property type="match status" value="1"/>
</dbReference>
<keyword evidence="4 13" id="KW-0489">Methyltransferase</keyword>
<dbReference type="EMBL" id="AAPI01000001">
    <property type="protein sequence ID" value="EAS47950.1"/>
    <property type="molecule type" value="Genomic_DNA"/>
</dbReference>
<dbReference type="UniPathway" id="UPA00262">
    <property type="reaction ID" value="UER00211"/>
</dbReference>
<comment type="similarity">
    <text evidence="1 13">Belongs to the precorrin methyltransferase family.</text>
</comment>
<dbReference type="NCBIfam" id="TIGR01469">
    <property type="entry name" value="cobA_cysG_Cterm"/>
    <property type="match status" value="1"/>
</dbReference>
<evidence type="ECO:0000313" key="16">
    <source>
        <dbReference type="EMBL" id="EAS47950.1"/>
    </source>
</evidence>
<keyword evidence="5 13" id="KW-0808">Transferase</keyword>
<dbReference type="OrthoDB" id="9815856at2"/>
<sequence>MTNIVNLFASPESPKQESPKAHSIGEVFLVGAGPGDPELITVKAMRLLQEADAIVYDRLANPLLLDYARKHCDLIYVGKKKDQHSLPQDQICALLAALAGCGKKVVRLKGGDPFIFGRGGEEVDHLAEQGIACTIVPGITAAIGCAATTRIPLTHRDHAHAVTFITGHRQHGKMYINWDLALQKDSTVVFYMGLSNLKEITSELIARGCPEDKPFAVVAQGTAETQQVLVGTVSDIAEKLAAHPLPSPALLMMGDVINANGYAQHLADLTSAAQPFSEERLEVI</sequence>
<dbReference type="InterPro" id="IPR003043">
    <property type="entry name" value="Uropor_MeTrfase_CS"/>
</dbReference>
<dbReference type="eggNOG" id="COG0007">
    <property type="taxonomic scope" value="Bacteria"/>
</dbReference>
<dbReference type="Gene3D" id="3.40.1010.10">
    <property type="entry name" value="Cobalt-precorrin-4 Transmethylase, Domain 1"/>
    <property type="match status" value="1"/>
</dbReference>
<dbReference type="InterPro" id="IPR035996">
    <property type="entry name" value="4pyrrol_Methylase_sf"/>
</dbReference>
<dbReference type="Gene3D" id="3.30.950.10">
    <property type="entry name" value="Methyltransferase, Cobalt-precorrin-4 Transmethylase, Domain 2"/>
    <property type="match status" value="1"/>
</dbReference>
<feature type="region of interest" description="Disordered" evidence="14">
    <location>
        <begin position="1"/>
        <end position="20"/>
    </location>
</feature>
<evidence type="ECO:0000256" key="11">
    <source>
        <dbReference type="ARBA" id="ARBA00025705"/>
    </source>
</evidence>
<feature type="domain" description="Tetrapyrrole methylase" evidence="15">
    <location>
        <begin position="27"/>
        <end position="236"/>
    </location>
</feature>
<evidence type="ECO:0000256" key="13">
    <source>
        <dbReference type="RuleBase" id="RU003960"/>
    </source>
</evidence>
<dbReference type="PANTHER" id="PTHR45790:SF3">
    <property type="entry name" value="S-ADENOSYL-L-METHIONINE-DEPENDENT UROPORPHYRINOGEN III METHYLTRANSFERASE, CHLOROPLASTIC"/>
    <property type="match status" value="1"/>
</dbReference>
<dbReference type="EC" id="2.1.1.107" evidence="2"/>
<dbReference type="InterPro" id="IPR000878">
    <property type="entry name" value="4pyrrol_Mease"/>
</dbReference>
<comment type="pathway">
    <text evidence="12">Cofactor biosynthesis; adenosylcobalamin biosynthesis; precorrin-2 from uroporphyrinogen III: step 1/1.</text>
</comment>
<dbReference type="PROSITE" id="PS00839">
    <property type="entry name" value="SUMT_1"/>
    <property type="match status" value="1"/>
</dbReference>
<dbReference type="GO" id="GO:0019354">
    <property type="term" value="P:siroheme biosynthetic process"/>
    <property type="evidence" value="ECO:0007669"/>
    <property type="project" value="UniProtKB-UniPathway"/>
</dbReference>
<evidence type="ECO:0000256" key="5">
    <source>
        <dbReference type="ARBA" id="ARBA00022679"/>
    </source>
</evidence>
<comment type="pathway">
    <text evidence="11">Porphyrin-containing compound metabolism; siroheme biosynthesis; precorrin-2 from uroporphyrinogen III: step 1/1.</text>
</comment>
<dbReference type="CDD" id="cd11642">
    <property type="entry name" value="SUMT"/>
    <property type="match status" value="1"/>
</dbReference>
<evidence type="ECO:0000256" key="10">
    <source>
        <dbReference type="ARBA" id="ARBA00023268"/>
    </source>
</evidence>
<keyword evidence="17" id="KW-1185">Reference proteome</keyword>